<dbReference type="WBParaSite" id="TCLT_0000482101-mRNA-1">
    <property type="protein sequence ID" value="TCLT_0000482101-mRNA-1"/>
    <property type="gene ID" value="TCLT_0000482101"/>
</dbReference>
<dbReference type="InterPro" id="IPR035940">
    <property type="entry name" value="CAP_sf"/>
</dbReference>
<dbReference type="InterPro" id="IPR014044">
    <property type="entry name" value="CAP_dom"/>
</dbReference>
<feature type="domain" description="SCP" evidence="1">
    <location>
        <begin position="10"/>
        <end position="163"/>
    </location>
</feature>
<dbReference type="InterPro" id="IPR001283">
    <property type="entry name" value="CRISP-related"/>
</dbReference>
<dbReference type="SMART" id="SM00198">
    <property type="entry name" value="SCP"/>
    <property type="match status" value="1"/>
</dbReference>
<dbReference type="STRING" id="103827.A0A0N5CWT7"/>
<evidence type="ECO:0000259" key="1">
    <source>
        <dbReference type="SMART" id="SM00198"/>
    </source>
</evidence>
<keyword evidence="3" id="KW-1185">Reference proteome</keyword>
<dbReference type="PANTHER" id="PTHR10334">
    <property type="entry name" value="CYSTEINE-RICH SECRETORY PROTEIN-RELATED"/>
    <property type="match status" value="1"/>
</dbReference>
<proteinExistence type="predicted"/>
<dbReference type="EMBL" id="UYYF01004305">
    <property type="protein sequence ID" value="VDN01979.1"/>
    <property type="molecule type" value="Genomic_DNA"/>
</dbReference>
<dbReference type="OMA" id="WYEEHEK"/>
<dbReference type="SUPFAM" id="SSF55797">
    <property type="entry name" value="PR-1-like"/>
    <property type="match status" value="1"/>
</dbReference>
<dbReference type="Pfam" id="PF00188">
    <property type="entry name" value="CAP"/>
    <property type="match status" value="1"/>
</dbReference>
<dbReference type="InterPro" id="IPR034113">
    <property type="entry name" value="SCP_GAPR1-like"/>
</dbReference>
<dbReference type="PRINTS" id="PR00837">
    <property type="entry name" value="V5TPXLIKE"/>
</dbReference>
<dbReference type="CDD" id="cd05382">
    <property type="entry name" value="CAP_GAPR1-like"/>
    <property type="match status" value="1"/>
</dbReference>
<dbReference type="OrthoDB" id="337038at2759"/>
<organism evidence="4">
    <name type="scientific">Thelazia callipaeda</name>
    <name type="common">Oriental eyeworm</name>
    <name type="synonym">Parasitic nematode</name>
    <dbReference type="NCBI Taxonomy" id="103827"/>
    <lineage>
        <taxon>Eukaryota</taxon>
        <taxon>Metazoa</taxon>
        <taxon>Ecdysozoa</taxon>
        <taxon>Nematoda</taxon>
        <taxon>Chromadorea</taxon>
        <taxon>Rhabditida</taxon>
        <taxon>Spirurina</taxon>
        <taxon>Spiruromorpha</taxon>
        <taxon>Thelazioidea</taxon>
        <taxon>Thelaziidae</taxon>
        <taxon>Thelazia</taxon>
    </lineage>
</organism>
<name>A0A0N5CWT7_THECL</name>
<evidence type="ECO:0000313" key="4">
    <source>
        <dbReference type="WBParaSite" id="TCLT_0000482101-mRNA-1"/>
    </source>
</evidence>
<accession>A0A0N5CWT7</accession>
<evidence type="ECO:0000313" key="2">
    <source>
        <dbReference type="EMBL" id="VDN01979.1"/>
    </source>
</evidence>
<dbReference type="Proteomes" id="UP000276776">
    <property type="component" value="Unassembled WGS sequence"/>
</dbReference>
<sequence>MKRRGWLLISWLVEFNYIEHGAPPLTLNEELCGHAQLWANKLAEKGHIAFCEQQGIGENITFFPLDISAEKVVEHWYSEHVKYKYETPGWQLGTNYFTQIVWKASKEVEMKKYPCLQNAIVNQIGIGRSIVWNEASQNMDDSVKGKREQVIVAFYSPAGNNNRFGQFASNVQKPSNICTS</sequence>
<protein>
    <submittedName>
        <fullName evidence="4">SCP domain-containing protein</fullName>
    </submittedName>
</protein>
<dbReference type="Gene3D" id="3.40.33.10">
    <property type="entry name" value="CAP"/>
    <property type="match status" value="1"/>
</dbReference>
<reference evidence="2 3" key="2">
    <citation type="submission" date="2018-11" db="EMBL/GenBank/DDBJ databases">
        <authorList>
            <consortium name="Pathogen Informatics"/>
        </authorList>
    </citation>
    <scope>NUCLEOTIDE SEQUENCE [LARGE SCALE GENOMIC DNA]</scope>
</reference>
<gene>
    <name evidence="2" type="ORF">TCLT_LOCUS4810</name>
</gene>
<dbReference type="AlphaFoldDB" id="A0A0N5CWT7"/>
<evidence type="ECO:0000313" key="3">
    <source>
        <dbReference type="Proteomes" id="UP000276776"/>
    </source>
</evidence>
<reference evidence="4" key="1">
    <citation type="submission" date="2017-02" db="UniProtKB">
        <authorList>
            <consortium name="WormBaseParasite"/>
        </authorList>
    </citation>
    <scope>IDENTIFICATION</scope>
</reference>